<dbReference type="GO" id="GO:0099590">
    <property type="term" value="P:neurotransmitter receptor internalization"/>
    <property type="evidence" value="ECO:0007669"/>
    <property type="project" value="TreeGrafter"/>
</dbReference>
<keyword evidence="3 5" id="KW-1133">Transmembrane helix</keyword>
<dbReference type="EMBL" id="JACMRX010000003">
    <property type="protein sequence ID" value="KAF7992082.1"/>
    <property type="molecule type" value="Genomic_DNA"/>
</dbReference>
<comment type="subcellular location">
    <subcellularLocation>
        <location evidence="1">Membrane</location>
        <topology evidence="1">Multi-pass membrane protein</topology>
    </subcellularLocation>
</comment>
<evidence type="ECO:0000313" key="7">
    <source>
        <dbReference type="Proteomes" id="UP000639338"/>
    </source>
</evidence>
<dbReference type="AlphaFoldDB" id="A0A834XT36"/>
<keyword evidence="2 5" id="KW-0812">Transmembrane</keyword>
<dbReference type="GO" id="GO:0016247">
    <property type="term" value="F:channel regulator activity"/>
    <property type="evidence" value="ECO:0007669"/>
    <property type="project" value="TreeGrafter"/>
</dbReference>
<accession>A0A834XT36</accession>
<feature type="transmembrane region" description="Helical" evidence="5">
    <location>
        <begin position="133"/>
        <end position="155"/>
    </location>
</feature>
<proteinExistence type="predicted"/>
<keyword evidence="4 5" id="KW-0472">Membrane</keyword>
<organism evidence="6 7">
    <name type="scientific">Aphidius gifuensis</name>
    <name type="common">Parasitoid wasp</name>
    <dbReference type="NCBI Taxonomy" id="684658"/>
    <lineage>
        <taxon>Eukaryota</taxon>
        <taxon>Metazoa</taxon>
        <taxon>Ecdysozoa</taxon>
        <taxon>Arthropoda</taxon>
        <taxon>Hexapoda</taxon>
        <taxon>Insecta</taxon>
        <taxon>Pterygota</taxon>
        <taxon>Neoptera</taxon>
        <taxon>Endopterygota</taxon>
        <taxon>Hymenoptera</taxon>
        <taxon>Apocrita</taxon>
        <taxon>Ichneumonoidea</taxon>
        <taxon>Braconidae</taxon>
        <taxon>Aphidiinae</taxon>
        <taxon>Aphidius</taxon>
    </lineage>
</organism>
<feature type="transmembrane region" description="Helical" evidence="5">
    <location>
        <begin position="162"/>
        <end position="188"/>
    </location>
</feature>
<keyword evidence="7" id="KW-1185">Reference proteome</keyword>
<reference evidence="6 7" key="1">
    <citation type="submission" date="2020-08" db="EMBL/GenBank/DDBJ databases">
        <title>Aphidius gifuensis genome sequencing and assembly.</title>
        <authorList>
            <person name="Du Z."/>
        </authorList>
    </citation>
    <scope>NUCLEOTIDE SEQUENCE [LARGE SCALE GENOMIC DNA]</scope>
    <source>
        <strain evidence="6">YNYX2018</strain>
        <tissue evidence="6">Adults</tissue>
    </source>
</reference>
<dbReference type="InterPro" id="IPR017974">
    <property type="entry name" value="Claudin_CS"/>
</dbReference>
<dbReference type="GO" id="GO:0019226">
    <property type="term" value="P:transmission of nerve impulse"/>
    <property type="evidence" value="ECO:0007669"/>
    <property type="project" value="TreeGrafter"/>
</dbReference>
<evidence type="ECO:0000256" key="3">
    <source>
        <dbReference type="ARBA" id="ARBA00022989"/>
    </source>
</evidence>
<gene>
    <name evidence="6" type="ORF">HCN44_001407</name>
</gene>
<dbReference type="Pfam" id="PF13903">
    <property type="entry name" value="Claudin_2"/>
    <property type="match status" value="1"/>
</dbReference>
<dbReference type="PANTHER" id="PTHR12107:SF0">
    <property type="entry name" value="STARGAZIN (MAMMALIAN CALCIUM CHANNEL) HOMOLOG"/>
    <property type="match status" value="1"/>
</dbReference>
<comment type="caution">
    <text evidence="6">The sequence shown here is derived from an EMBL/GenBank/DDBJ whole genome shotgun (WGS) entry which is preliminary data.</text>
</comment>
<evidence type="ECO:0008006" key="8">
    <source>
        <dbReference type="Google" id="ProtNLM"/>
    </source>
</evidence>
<feature type="transmembrane region" description="Helical" evidence="5">
    <location>
        <begin position="216"/>
        <end position="238"/>
    </location>
</feature>
<dbReference type="GO" id="GO:0098943">
    <property type="term" value="P:neurotransmitter receptor transport, postsynaptic endosome to lysosome"/>
    <property type="evidence" value="ECO:0007669"/>
    <property type="project" value="TreeGrafter"/>
</dbReference>
<dbReference type="Proteomes" id="UP000639338">
    <property type="component" value="Unassembled WGS sequence"/>
</dbReference>
<evidence type="ECO:0000256" key="5">
    <source>
        <dbReference type="SAM" id="Phobius"/>
    </source>
</evidence>
<dbReference type="OrthoDB" id="9990458at2759"/>
<evidence type="ECO:0000256" key="2">
    <source>
        <dbReference type="ARBA" id="ARBA00022692"/>
    </source>
</evidence>
<dbReference type="PROSITE" id="PS01346">
    <property type="entry name" value="CLAUDIN"/>
    <property type="match status" value="1"/>
</dbReference>
<feature type="transmembrane region" description="Helical" evidence="5">
    <location>
        <begin position="36"/>
        <end position="55"/>
    </location>
</feature>
<evidence type="ECO:0000313" key="6">
    <source>
        <dbReference type="EMBL" id="KAF7992082.1"/>
    </source>
</evidence>
<evidence type="ECO:0000256" key="4">
    <source>
        <dbReference type="ARBA" id="ARBA00023136"/>
    </source>
</evidence>
<dbReference type="Gene3D" id="1.20.140.150">
    <property type="match status" value="1"/>
</dbReference>
<dbReference type="InterPro" id="IPR004031">
    <property type="entry name" value="PMP22/EMP/MP20/Claudin"/>
</dbReference>
<dbReference type="InterPro" id="IPR051072">
    <property type="entry name" value="CACNG_subunit"/>
</dbReference>
<name>A0A834XT36_APHGI</name>
<dbReference type="GO" id="GO:0032281">
    <property type="term" value="C:AMPA glutamate receptor complex"/>
    <property type="evidence" value="ECO:0007669"/>
    <property type="project" value="TreeGrafter"/>
</dbReference>
<dbReference type="GO" id="GO:0098839">
    <property type="term" value="C:postsynaptic density membrane"/>
    <property type="evidence" value="ECO:0007669"/>
    <property type="project" value="TreeGrafter"/>
</dbReference>
<evidence type="ECO:0000256" key="1">
    <source>
        <dbReference type="ARBA" id="ARBA00004141"/>
    </source>
</evidence>
<dbReference type="PANTHER" id="PTHR12107">
    <property type="entry name" value="VOLTAGE-DEPENDENT CALCIUM CHANNEL GAMMA SUBUNIT"/>
    <property type="match status" value="1"/>
</dbReference>
<dbReference type="GO" id="GO:0005245">
    <property type="term" value="F:voltage-gated calcium channel activity"/>
    <property type="evidence" value="ECO:0007669"/>
    <property type="project" value="TreeGrafter"/>
</dbReference>
<sequence length="329" mass="37327">MSCYTCCLCCCEPNKIDTLTYGPEEIRNHQDSSKGLAFLSGFTALLSFVIVSIAIGTDEWLFTDEKLSKINPANASVEPDSKITHSGLWRICVATSPTMQFECSRIDYFPNEEYLPDPSDSTMAIPYAVTKSAVFFIIATVLLMIAEIFYVIAYVSRPRLQLCIFVAGVIFTICGLMMLVGMIMYISVFKAEVGSKLRPRSSFQGPPFTYNYGFSFLLYVSGFITTEIAGTSAIFLYISWHQRDLAREILEKSNIDDGYDVTSSAQRRNTRSRQSRGSFLCERHQKRYFFGRESTEDQIDFDDFLPLPASLDYDEFPRQFPRDITSQTV</sequence>
<dbReference type="GO" id="GO:0098970">
    <property type="term" value="P:postsynaptic neurotransmitter receptor diffusion trapping"/>
    <property type="evidence" value="ECO:0007669"/>
    <property type="project" value="TreeGrafter"/>
</dbReference>
<dbReference type="GO" id="GO:0051968">
    <property type="term" value="P:positive regulation of synaptic transmission, glutamatergic"/>
    <property type="evidence" value="ECO:0007669"/>
    <property type="project" value="TreeGrafter"/>
</dbReference>
<protein>
    <recommendedName>
        <fullName evidence="8">Voltage-dependent calcium channel gamma-5 subunit</fullName>
    </recommendedName>
</protein>